<dbReference type="PANTHER" id="PTHR45616:SF39">
    <property type="entry name" value="KERATIN, TYPE II CYTOSKELETAL 6A-RELATED"/>
    <property type="match status" value="1"/>
</dbReference>
<reference evidence="2" key="2">
    <citation type="submission" date="2025-09" db="UniProtKB">
        <authorList>
            <consortium name="Ensembl"/>
        </authorList>
    </citation>
    <scope>IDENTIFICATION</scope>
</reference>
<accession>A0A8B9Z869</accession>
<protein>
    <recommendedName>
        <fullName evidence="1">Keratin type II head domain-containing protein</fullName>
    </recommendedName>
</protein>
<evidence type="ECO:0000259" key="1">
    <source>
        <dbReference type="Pfam" id="PF16208"/>
    </source>
</evidence>
<dbReference type="AlphaFoldDB" id="A0A8B9Z869"/>
<sequence>MSHEMKCQKSFSSFSAHCGRLGGGRSPSTVSYCEDNRGEERYSGYGYGYGSRSLHNLGGFRDVSTGGGYGGEGGGYGRCLGFGGGRHLDRGFGRRGYFVGAFQGGEAGEVLGGGFGRSAFGEQGAGQGFGQAGVGRGIEAVRVNTNLLRPIQVQVDPEFQRVRSDEKEQIKALNNKFASFINKVSPCSLFYLLSGRGKYKECCSACVRHGDTFILHVLPPQTTALARFPCAGVKFLIACYKRRCMNHLHLALG</sequence>
<evidence type="ECO:0000313" key="3">
    <source>
        <dbReference type="Proteomes" id="UP000694555"/>
    </source>
</evidence>
<feature type="domain" description="Keratin type II head" evidence="1">
    <location>
        <begin position="10"/>
        <end position="162"/>
    </location>
</feature>
<evidence type="ECO:0000313" key="2">
    <source>
        <dbReference type="Ensembl" id="ENSBJAP00000003260.1"/>
    </source>
</evidence>
<keyword evidence="3" id="KW-1185">Reference proteome</keyword>
<reference evidence="2" key="1">
    <citation type="submission" date="2025-08" db="UniProtKB">
        <authorList>
            <consortium name="Ensembl"/>
        </authorList>
    </citation>
    <scope>IDENTIFICATION</scope>
</reference>
<dbReference type="GO" id="GO:0005615">
    <property type="term" value="C:extracellular space"/>
    <property type="evidence" value="ECO:0007669"/>
    <property type="project" value="TreeGrafter"/>
</dbReference>
<dbReference type="Ensembl" id="ENSBJAT00000003343.1">
    <property type="protein sequence ID" value="ENSBJAP00000003260.1"/>
    <property type="gene ID" value="ENSBJAG00000002392.1"/>
</dbReference>
<name>A0A8B9Z869_9AVES</name>
<dbReference type="GO" id="GO:0045095">
    <property type="term" value="C:keratin filament"/>
    <property type="evidence" value="ECO:0007669"/>
    <property type="project" value="TreeGrafter"/>
</dbReference>
<dbReference type="Pfam" id="PF16208">
    <property type="entry name" value="Keratin_2_head"/>
    <property type="match status" value="1"/>
</dbReference>
<dbReference type="PANTHER" id="PTHR45616">
    <property type="entry name" value="GATA-TYPE DOMAIN-CONTAINING PROTEIN"/>
    <property type="match status" value="1"/>
</dbReference>
<dbReference type="GO" id="GO:0030280">
    <property type="term" value="F:structural constituent of skin epidermis"/>
    <property type="evidence" value="ECO:0007669"/>
    <property type="project" value="TreeGrafter"/>
</dbReference>
<dbReference type="InterPro" id="IPR032444">
    <property type="entry name" value="Keratin_2_head"/>
</dbReference>
<dbReference type="GO" id="GO:0045109">
    <property type="term" value="P:intermediate filament organization"/>
    <property type="evidence" value="ECO:0007669"/>
    <property type="project" value="TreeGrafter"/>
</dbReference>
<dbReference type="Proteomes" id="UP000694555">
    <property type="component" value="Unplaced"/>
</dbReference>
<dbReference type="GO" id="GO:0031424">
    <property type="term" value="P:keratinization"/>
    <property type="evidence" value="ECO:0007669"/>
    <property type="project" value="TreeGrafter"/>
</dbReference>
<organism evidence="2 3">
    <name type="scientific">Buteo japonicus</name>
    <dbReference type="NCBI Taxonomy" id="224669"/>
    <lineage>
        <taxon>Eukaryota</taxon>
        <taxon>Metazoa</taxon>
        <taxon>Chordata</taxon>
        <taxon>Craniata</taxon>
        <taxon>Vertebrata</taxon>
        <taxon>Euteleostomi</taxon>
        <taxon>Archelosauria</taxon>
        <taxon>Archosauria</taxon>
        <taxon>Dinosauria</taxon>
        <taxon>Saurischia</taxon>
        <taxon>Theropoda</taxon>
        <taxon>Coelurosauria</taxon>
        <taxon>Aves</taxon>
        <taxon>Neognathae</taxon>
        <taxon>Neoaves</taxon>
        <taxon>Telluraves</taxon>
        <taxon>Accipitrimorphae</taxon>
        <taxon>Accipitriformes</taxon>
        <taxon>Accipitridae</taxon>
        <taxon>Accipitrinae</taxon>
        <taxon>Buteo</taxon>
    </lineage>
</organism>
<proteinExistence type="predicted"/>